<evidence type="ECO:0000256" key="1">
    <source>
        <dbReference type="SAM" id="MobiDB-lite"/>
    </source>
</evidence>
<dbReference type="RefSeq" id="WP_092775011.1">
    <property type="nucleotide sequence ID" value="NZ_FOGI01000002.1"/>
</dbReference>
<dbReference type="Gene3D" id="3.30.70.1200">
    <property type="entry name" value="Crispr-associated protein, domain 1"/>
    <property type="match status" value="1"/>
</dbReference>
<feature type="compositionally biased region" description="Basic and acidic residues" evidence="1">
    <location>
        <begin position="116"/>
        <end position="133"/>
    </location>
</feature>
<dbReference type="Pfam" id="PF08798">
    <property type="entry name" value="CRISPR_assoc"/>
    <property type="match status" value="1"/>
</dbReference>
<sequence length="253" mass="28034">MTYLSRIRLNPLRARGREFLRNPRTMHAAILGGLPEHGAGDRVLWRLDTREHRVDLLVLTPTRPDWTHIVEQAGWPQADGEHVLLRDYTPALGHVAHGREFAFRLTANPVQSTMAPDKRTDSQRARHGEDRPTRGFRVGHRTPAHQIDWLLRRTEHWGITIPASRTDPPAPGMAPTLDGPTSHEVRIVSTTRHSIPKKGMTKPVTIQAVSFEGRLAVTDPDRLRTAMLTGIGPSKAYGCGLLTLASLPGTVGG</sequence>
<dbReference type="STRING" id="155974.SAMN04487818_10244"/>
<dbReference type="SMART" id="SM01101">
    <property type="entry name" value="CRISPR_assoc"/>
    <property type="match status" value="1"/>
</dbReference>
<dbReference type="NCBIfam" id="TIGR01907">
    <property type="entry name" value="casE_Cse3"/>
    <property type="match status" value="1"/>
</dbReference>
<dbReference type="CDD" id="cd09727">
    <property type="entry name" value="Cas6_I-E"/>
    <property type="match status" value="1"/>
</dbReference>
<dbReference type="AlphaFoldDB" id="A0A1H9M9N6"/>
<keyword evidence="3" id="KW-1185">Reference proteome</keyword>
<name>A0A1H9M9N6_9PSEU</name>
<organism evidence="2 3">
    <name type="scientific">Actinokineospora terrae</name>
    <dbReference type="NCBI Taxonomy" id="155974"/>
    <lineage>
        <taxon>Bacteria</taxon>
        <taxon>Bacillati</taxon>
        <taxon>Actinomycetota</taxon>
        <taxon>Actinomycetes</taxon>
        <taxon>Pseudonocardiales</taxon>
        <taxon>Pseudonocardiaceae</taxon>
        <taxon>Actinokineospora</taxon>
    </lineage>
</organism>
<protein>
    <submittedName>
        <fullName evidence="2">CRISPR system Cascade subunit CasE</fullName>
    </submittedName>
</protein>
<dbReference type="SUPFAM" id="SSF117987">
    <property type="entry name" value="CRISPR-associated protein"/>
    <property type="match status" value="2"/>
</dbReference>
<accession>A0A1H9M9N6</accession>
<dbReference type="Gene3D" id="3.30.70.1210">
    <property type="entry name" value="Crispr-associated protein, domain 2"/>
    <property type="match status" value="1"/>
</dbReference>
<dbReference type="InterPro" id="IPR010179">
    <property type="entry name" value="CRISPR-assoc_prot_Cse3"/>
</dbReference>
<proteinExistence type="predicted"/>
<evidence type="ECO:0000313" key="3">
    <source>
        <dbReference type="Proteomes" id="UP000199051"/>
    </source>
</evidence>
<evidence type="ECO:0000313" key="2">
    <source>
        <dbReference type="EMBL" id="SER20426.1"/>
    </source>
</evidence>
<reference evidence="3" key="1">
    <citation type="submission" date="2016-10" db="EMBL/GenBank/DDBJ databases">
        <authorList>
            <person name="Varghese N."/>
            <person name="Submissions S."/>
        </authorList>
    </citation>
    <scope>NUCLEOTIDE SEQUENCE [LARGE SCALE GENOMIC DNA]</scope>
    <source>
        <strain evidence="3">DSM 44260</strain>
    </source>
</reference>
<feature type="region of interest" description="Disordered" evidence="1">
    <location>
        <begin position="111"/>
        <end position="138"/>
    </location>
</feature>
<dbReference type="Proteomes" id="UP000199051">
    <property type="component" value="Unassembled WGS sequence"/>
</dbReference>
<dbReference type="EMBL" id="FOGI01000002">
    <property type="protein sequence ID" value="SER20426.1"/>
    <property type="molecule type" value="Genomic_DNA"/>
</dbReference>
<gene>
    <name evidence="2" type="ORF">SAMN04487818_10244</name>
</gene>